<feature type="binding site" description="in other chain" evidence="13 17">
    <location>
        <position position="309"/>
    </location>
    <ligand>
        <name>K(+)</name>
        <dbReference type="ChEBI" id="CHEBI:29103"/>
        <note>ligand shared between two tetrameric partners</note>
    </ligand>
</feature>
<evidence type="ECO:0000259" key="22">
    <source>
        <dbReference type="PROSITE" id="PS51371"/>
    </source>
</evidence>
<dbReference type="HAMAP" id="MF_01964">
    <property type="entry name" value="IMPDH"/>
    <property type="match status" value="1"/>
</dbReference>
<feature type="region of interest" description="Disordered" evidence="21">
    <location>
        <begin position="468"/>
        <end position="492"/>
    </location>
</feature>
<comment type="similarity">
    <text evidence="2 13 19">Belongs to the IMPDH/GMPR family.</text>
</comment>
<dbReference type="GO" id="GO:0006177">
    <property type="term" value="P:GMP biosynthetic process"/>
    <property type="evidence" value="ECO:0007669"/>
    <property type="project" value="UniProtKB-UniRule"/>
</dbReference>
<evidence type="ECO:0000256" key="2">
    <source>
        <dbReference type="ARBA" id="ARBA00005502"/>
    </source>
</evidence>
<feature type="binding site" evidence="13">
    <location>
        <position position="474"/>
    </location>
    <ligand>
        <name>K(+)</name>
        <dbReference type="ChEBI" id="CHEBI:29103"/>
        <note>ligand shared between two tetrameric partners</note>
    </ligand>
</feature>
<dbReference type="PANTHER" id="PTHR11911">
    <property type="entry name" value="INOSINE-5-MONOPHOSPHATE DEHYDROGENASE RELATED"/>
    <property type="match status" value="1"/>
</dbReference>
<evidence type="ECO:0000256" key="16">
    <source>
        <dbReference type="PIRSR" id="PIRSR000130-3"/>
    </source>
</evidence>
<keyword evidence="8 13" id="KW-0630">Potassium</keyword>
<keyword evidence="24" id="KW-1185">Reference proteome</keyword>
<evidence type="ECO:0000313" key="23">
    <source>
        <dbReference type="EMBL" id="MCQ4332445.1"/>
    </source>
</evidence>
<dbReference type="Pfam" id="PF00571">
    <property type="entry name" value="CBS"/>
    <property type="match status" value="2"/>
</dbReference>
<evidence type="ECO:0000256" key="14">
    <source>
        <dbReference type="PIRSR" id="PIRSR000130-1"/>
    </source>
</evidence>
<evidence type="ECO:0000256" key="17">
    <source>
        <dbReference type="PIRSR" id="PIRSR000130-4"/>
    </source>
</evidence>
<evidence type="ECO:0000256" key="7">
    <source>
        <dbReference type="ARBA" id="ARBA00022755"/>
    </source>
</evidence>
<dbReference type="SUPFAM" id="SSF51412">
    <property type="entry name" value="Inosine monophosphate dehydrogenase (IMPDH)"/>
    <property type="match status" value="1"/>
</dbReference>
<evidence type="ECO:0000256" key="11">
    <source>
        <dbReference type="ARBA" id="ARBA00023122"/>
    </source>
</evidence>
<keyword evidence="6 13" id="KW-0332">GMP biosynthesis</keyword>
<keyword evidence="5" id="KW-0677">Repeat</keyword>
<evidence type="ECO:0000256" key="8">
    <source>
        <dbReference type="ARBA" id="ARBA00022958"/>
    </source>
</evidence>
<feature type="binding site" evidence="13 16">
    <location>
        <begin position="302"/>
        <end position="304"/>
    </location>
    <ligand>
        <name>NAD(+)</name>
        <dbReference type="ChEBI" id="CHEBI:57540"/>
    </ligand>
</feature>
<keyword evidence="11 18" id="KW-0129">CBS domain</keyword>
<dbReference type="GO" id="GO:0006183">
    <property type="term" value="P:GTP biosynthetic process"/>
    <property type="evidence" value="ECO:0007669"/>
    <property type="project" value="TreeGrafter"/>
</dbReference>
<dbReference type="PIRSF" id="PIRSF000130">
    <property type="entry name" value="IMPDH"/>
    <property type="match status" value="1"/>
</dbReference>
<feature type="domain" description="CBS" evidence="22">
    <location>
        <begin position="163"/>
        <end position="222"/>
    </location>
</feature>
<feature type="binding site" evidence="13">
    <location>
        <position position="475"/>
    </location>
    <ligand>
        <name>K(+)</name>
        <dbReference type="ChEBI" id="CHEBI:29103"/>
        <note>ligand shared between two tetrameric partners</note>
    </ligand>
</feature>
<dbReference type="InterPro" id="IPR000644">
    <property type="entry name" value="CBS_dom"/>
</dbReference>
<dbReference type="EMBL" id="JAHLKM010000002">
    <property type="protein sequence ID" value="MCQ4332445.1"/>
    <property type="molecule type" value="Genomic_DNA"/>
</dbReference>
<evidence type="ECO:0000256" key="3">
    <source>
        <dbReference type="ARBA" id="ARBA00011881"/>
    </source>
</evidence>
<keyword evidence="9 13" id="KW-0560">Oxidoreductase</keyword>
<dbReference type="NCBIfam" id="TIGR01302">
    <property type="entry name" value="IMP_dehydrog"/>
    <property type="match status" value="1"/>
</dbReference>
<evidence type="ECO:0000256" key="4">
    <source>
        <dbReference type="ARBA" id="ARBA00022723"/>
    </source>
</evidence>
<evidence type="ECO:0000256" key="5">
    <source>
        <dbReference type="ARBA" id="ARBA00022737"/>
    </source>
</evidence>
<dbReference type="AlphaFoldDB" id="A0A9R1CRA4"/>
<evidence type="ECO:0000256" key="9">
    <source>
        <dbReference type="ARBA" id="ARBA00023002"/>
    </source>
</evidence>
<dbReference type="SMART" id="SM00116">
    <property type="entry name" value="CBS"/>
    <property type="match status" value="2"/>
</dbReference>
<dbReference type="RefSeq" id="WP_256028370.1">
    <property type="nucleotide sequence ID" value="NZ_JAHLKM010000002.1"/>
</dbReference>
<evidence type="ECO:0000313" key="24">
    <source>
        <dbReference type="Proteomes" id="UP001139494"/>
    </source>
</evidence>
<gene>
    <name evidence="13 23" type="primary">guaB</name>
    <name evidence="23" type="ORF">KM295_02880</name>
</gene>
<evidence type="ECO:0000256" key="20">
    <source>
        <dbReference type="RuleBase" id="RU003928"/>
    </source>
</evidence>
<dbReference type="CDD" id="cd00381">
    <property type="entry name" value="IMPDH"/>
    <property type="match status" value="1"/>
</dbReference>
<feature type="binding site" description="in other chain" evidence="13 17">
    <location>
        <position position="304"/>
    </location>
    <ligand>
        <name>K(+)</name>
        <dbReference type="ChEBI" id="CHEBI:29103"/>
        <note>ligand shared between two tetrameric partners</note>
    </ligand>
</feature>
<dbReference type="InterPro" id="IPR015875">
    <property type="entry name" value="IMP_DH/GMP_Rdtase_CS"/>
</dbReference>
<dbReference type="Pfam" id="PF00478">
    <property type="entry name" value="IMPDH"/>
    <property type="match status" value="1"/>
</dbReference>
<feature type="binding site" evidence="13 15">
    <location>
        <begin position="389"/>
        <end position="393"/>
    </location>
    <ligand>
        <name>IMP</name>
        <dbReference type="ChEBI" id="CHEBI:58053"/>
    </ligand>
</feature>
<dbReference type="Proteomes" id="UP001139494">
    <property type="component" value="Unassembled WGS sequence"/>
</dbReference>
<feature type="active site" description="Thioimidate intermediate" evidence="13 14">
    <location>
        <position position="309"/>
    </location>
</feature>
<evidence type="ECO:0000256" key="12">
    <source>
        <dbReference type="ARBA" id="ARBA00048028"/>
    </source>
</evidence>
<dbReference type="GO" id="GO:0046872">
    <property type="term" value="F:metal ion binding"/>
    <property type="evidence" value="ECO:0007669"/>
    <property type="project" value="UniProtKB-UniRule"/>
</dbReference>
<feature type="domain" description="CBS" evidence="22">
    <location>
        <begin position="101"/>
        <end position="159"/>
    </location>
</feature>
<dbReference type="InterPro" id="IPR013785">
    <property type="entry name" value="Aldolase_TIM"/>
</dbReference>
<dbReference type="InterPro" id="IPR046342">
    <property type="entry name" value="CBS_dom_sf"/>
</dbReference>
<comment type="activity regulation">
    <text evidence="13">Mycophenolic acid (MPA) is a non-competitive inhibitor that prevents formation of the closed enzyme conformation by binding to the same site as the amobile flap. In contrast, mizoribine monophosphate (MZP) is a competitive inhibitor that induces the closed conformation. MPA is a potent inhibitor of mammalian IMPDHs but a poor inhibitor of the bacterial enzymes. MZP is a more potent inhibitor of bacterial IMPDH.</text>
</comment>
<evidence type="ECO:0000256" key="1">
    <source>
        <dbReference type="ARBA" id="ARBA00001958"/>
    </source>
</evidence>
<feature type="binding site" evidence="13 15">
    <location>
        <position position="419"/>
    </location>
    <ligand>
        <name>IMP</name>
        <dbReference type="ChEBI" id="CHEBI:58053"/>
    </ligand>
</feature>
<dbReference type="PROSITE" id="PS00487">
    <property type="entry name" value="IMP_DH_GMP_RED"/>
    <property type="match status" value="1"/>
</dbReference>
<evidence type="ECO:0000256" key="13">
    <source>
        <dbReference type="HAMAP-Rule" id="MF_01964"/>
    </source>
</evidence>
<keyword evidence="10 13" id="KW-0520">NAD</keyword>
<dbReference type="PROSITE" id="PS51371">
    <property type="entry name" value="CBS"/>
    <property type="match status" value="2"/>
</dbReference>
<dbReference type="InterPro" id="IPR005990">
    <property type="entry name" value="IMP_DH"/>
</dbReference>
<sequence>MASDDPFSEKLRVPEALTFDDVLLRPKESRVEPDDADMTTRVSTNVTLNLPVLSAAMDTVTEAELAIEMAREGGLGVLHRNMTVEEMAEQIEEIKRADELIIRDVVTASPDQTVREVDRMMERKGVSGAPVVDEDDTVLGIISGTDIRPYLEVGEYDAVREAMTDEVITASEDVTPREALELMYEHKIERVPIVDDDDRLTGLVTMAGVLARREYDNAARDEDGALVAAVAVGPFETDRAQAADEAGVDVVFIDCAHAHNLNVIDSAREIKAEIDADVVVGNVGTREAAEAVVDFADGIKVGIGPGSICTTRIVSGSGMPQITAVAEVADVAVEHDVPVIADGGIRYSGDAIKAIAAGADAVMLGSYFAGTDEAPGRIITMNGKRYKQYRGMGSVGAMNDGGGDRYLKEDEEDEEFVPEGVEAATPYKGPLSSELHQLVGGMQSGMGYVGAGTVPEFKERSEFVRVSSAGQTESHAHDVVITDEAPNYSPDG</sequence>
<evidence type="ECO:0000256" key="10">
    <source>
        <dbReference type="ARBA" id="ARBA00023027"/>
    </source>
</evidence>
<evidence type="ECO:0000256" key="15">
    <source>
        <dbReference type="PIRSR" id="PIRSR000130-2"/>
    </source>
</evidence>
<evidence type="ECO:0000256" key="18">
    <source>
        <dbReference type="PROSITE-ProRule" id="PRU00703"/>
    </source>
</evidence>
<evidence type="ECO:0000256" key="6">
    <source>
        <dbReference type="ARBA" id="ARBA00022749"/>
    </source>
</evidence>
<reference evidence="23" key="1">
    <citation type="journal article" date="2023" name="Front. Microbiol.">
        <title>Genomic-based phylogenetic and metabolic analyses of the genus Natronomonas, and description of Natronomonas aquatica sp. nov.</title>
        <authorList>
            <person name="Garcia-Roldan A."/>
            <person name="Duran-Viseras A."/>
            <person name="de la Haba R.R."/>
            <person name="Corral P."/>
            <person name="Sanchez-Porro C."/>
            <person name="Ventosa A."/>
        </authorList>
    </citation>
    <scope>NUCLEOTIDE SEQUENCE</scope>
    <source>
        <strain evidence="23">F2-12</strain>
    </source>
</reference>
<comment type="caution">
    <text evidence="13">Lacks conserved residue(s) required for the propagation of feature annotation.</text>
</comment>
<dbReference type="GO" id="GO:0003938">
    <property type="term" value="F:IMP dehydrogenase activity"/>
    <property type="evidence" value="ECO:0007669"/>
    <property type="project" value="UniProtKB-UniRule"/>
</dbReference>
<evidence type="ECO:0000256" key="19">
    <source>
        <dbReference type="RuleBase" id="RU003927"/>
    </source>
</evidence>
<comment type="subunit">
    <text evidence="3 13">Homotetramer.</text>
</comment>
<dbReference type="FunFam" id="3.20.20.70:FF:000003">
    <property type="entry name" value="GMP reductase"/>
    <property type="match status" value="1"/>
</dbReference>
<feature type="binding site" evidence="13 15">
    <location>
        <begin position="365"/>
        <end position="366"/>
    </location>
    <ligand>
        <name>IMP</name>
        <dbReference type="ChEBI" id="CHEBI:58053"/>
    </ligand>
</feature>
<protein>
    <recommendedName>
        <fullName evidence="13 20">Inosine-5'-monophosphate dehydrogenase</fullName>
        <shortName evidence="13">IMP dehydrogenase</shortName>
        <shortName evidence="13">IMPD</shortName>
        <shortName evidence="13">IMPDH</shortName>
        <ecNumber evidence="13 20">1.1.1.205</ecNumber>
    </recommendedName>
</protein>
<dbReference type="EC" id="1.1.1.205" evidence="13 20"/>
<dbReference type="SMART" id="SM01240">
    <property type="entry name" value="IMPDH"/>
    <property type="match status" value="1"/>
</dbReference>
<keyword evidence="4 13" id="KW-0479">Metal-binding</keyword>
<comment type="caution">
    <text evidence="23">The sequence shown here is derived from an EMBL/GenBank/DDBJ whole genome shotgun (WGS) entry which is preliminary data.</text>
</comment>
<dbReference type="CDD" id="cd04601">
    <property type="entry name" value="CBS_pair_IMPDH"/>
    <property type="match status" value="1"/>
</dbReference>
<dbReference type="Gene3D" id="3.20.20.70">
    <property type="entry name" value="Aldolase class I"/>
    <property type="match status" value="1"/>
</dbReference>
<evidence type="ECO:0000256" key="21">
    <source>
        <dbReference type="SAM" id="MobiDB-lite"/>
    </source>
</evidence>
<feature type="active site" description="Proton acceptor" evidence="13 14">
    <location>
        <position position="405"/>
    </location>
</feature>
<proteinExistence type="inferred from homology"/>
<dbReference type="GO" id="GO:0000166">
    <property type="term" value="F:nucleotide binding"/>
    <property type="evidence" value="ECO:0007669"/>
    <property type="project" value="UniProtKB-UniRule"/>
</dbReference>
<dbReference type="SUPFAM" id="SSF54631">
    <property type="entry name" value="CBS-domain pair"/>
    <property type="match status" value="1"/>
</dbReference>
<accession>A0A9R1CRA4</accession>
<feature type="binding site" evidence="13">
    <location>
        <position position="254"/>
    </location>
    <ligand>
        <name>NAD(+)</name>
        <dbReference type="ChEBI" id="CHEBI:57540"/>
    </ligand>
</feature>
<comment type="pathway">
    <text evidence="13 20">Purine metabolism; XMP biosynthesis via de novo pathway; XMP from IMP: step 1/1.</text>
</comment>
<feature type="binding site" evidence="13 15">
    <location>
        <position position="307"/>
    </location>
    <ligand>
        <name>IMP</name>
        <dbReference type="ChEBI" id="CHEBI:58053"/>
    </ligand>
</feature>
<organism evidence="23 24">
    <name type="scientific">Natronomonas aquatica</name>
    <dbReference type="NCBI Taxonomy" id="2841590"/>
    <lineage>
        <taxon>Archaea</taxon>
        <taxon>Methanobacteriati</taxon>
        <taxon>Methanobacteriota</taxon>
        <taxon>Stenosarchaea group</taxon>
        <taxon>Halobacteria</taxon>
        <taxon>Halobacteriales</taxon>
        <taxon>Natronomonadaceae</taxon>
        <taxon>Natronomonas</taxon>
    </lineage>
</organism>
<feature type="binding site" evidence="16">
    <location>
        <begin position="254"/>
        <end position="256"/>
    </location>
    <ligand>
        <name>NAD(+)</name>
        <dbReference type="ChEBI" id="CHEBI:57540"/>
    </ligand>
</feature>
<dbReference type="PANTHER" id="PTHR11911:SF111">
    <property type="entry name" value="INOSINE-5'-MONOPHOSPHATE DEHYDROGENASE"/>
    <property type="match status" value="1"/>
</dbReference>
<feature type="binding site" evidence="13">
    <location>
        <position position="473"/>
    </location>
    <ligand>
        <name>K(+)</name>
        <dbReference type="ChEBI" id="CHEBI:29103"/>
        <note>ligand shared between two tetrameric partners</note>
    </ligand>
</feature>
<comment type="cofactor">
    <cofactor evidence="1 13">
        <name>K(+)</name>
        <dbReference type="ChEBI" id="CHEBI:29103"/>
    </cofactor>
</comment>
<feature type="binding site" evidence="13 15">
    <location>
        <begin position="342"/>
        <end position="344"/>
    </location>
    <ligand>
        <name>IMP</name>
        <dbReference type="ChEBI" id="CHEBI:58053"/>
    </ligand>
</feature>
<dbReference type="InterPro" id="IPR001093">
    <property type="entry name" value="IMP_DH_GMPRt"/>
</dbReference>
<comment type="function">
    <text evidence="13">Catalyzes the conversion of inosine 5'-phosphate (IMP) to xanthosine 5'-phosphate (XMP), the first committed and rate-limiting step in the de novo synthesis of guanine nucleotides, and therefore plays an important role in the regulation of cell growth.</text>
</comment>
<feature type="binding site" description="in other chain" evidence="13 17">
    <location>
        <position position="306"/>
    </location>
    <ligand>
        <name>K(+)</name>
        <dbReference type="ChEBI" id="CHEBI:29103"/>
        <note>ligand shared between two tetrameric partners</note>
    </ligand>
</feature>
<comment type="catalytic activity">
    <reaction evidence="12 13 20">
        <text>IMP + NAD(+) + H2O = XMP + NADH + H(+)</text>
        <dbReference type="Rhea" id="RHEA:11708"/>
        <dbReference type="ChEBI" id="CHEBI:15377"/>
        <dbReference type="ChEBI" id="CHEBI:15378"/>
        <dbReference type="ChEBI" id="CHEBI:57464"/>
        <dbReference type="ChEBI" id="CHEBI:57540"/>
        <dbReference type="ChEBI" id="CHEBI:57945"/>
        <dbReference type="ChEBI" id="CHEBI:58053"/>
        <dbReference type="EC" id="1.1.1.205"/>
    </reaction>
</comment>
<keyword evidence="7 13" id="KW-0658">Purine biosynthesis</keyword>
<name>A0A9R1CRA4_9EURY</name>